<evidence type="ECO:0000313" key="2">
    <source>
        <dbReference type="Proteomes" id="UP000562492"/>
    </source>
</evidence>
<reference evidence="1 2" key="1">
    <citation type="submission" date="2020-08" db="EMBL/GenBank/DDBJ databases">
        <title>Functional genomics of gut bacteria from endangered species of beetles.</title>
        <authorList>
            <person name="Carlos-Shanley C."/>
        </authorList>
    </citation>
    <scope>NUCLEOTIDE SEQUENCE [LARGE SCALE GENOMIC DNA]</scope>
    <source>
        <strain evidence="1 2">S00124</strain>
    </source>
</reference>
<gene>
    <name evidence="1" type="ORF">HNP33_000392</name>
</gene>
<evidence type="ECO:0000313" key="1">
    <source>
        <dbReference type="EMBL" id="MBB6576344.1"/>
    </source>
</evidence>
<dbReference type="RefSeq" id="WP_184704683.1">
    <property type="nucleotide sequence ID" value="NZ_JACHKZ010000001.1"/>
</dbReference>
<name>A0ABR6RB37_9BURK</name>
<sequence>MPIRVWLIETHWTNAQALMLPDNCCTEPFGIGQAVGLGRAQKEAQV</sequence>
<dbReference type="EMBL" id="JACHKZ010000001">
    <property type="protein sequence ID" value="MBB6576344.1"/>
    <property type="molecule type" value="Genomic_DNA"/>
</dbReference>
<comment type="caution">
    <text evidence="1">The sequence shown here is derived from an EMBL/GenBank/DDBJ whole genome shotgun (WGS) entry which is preliminary data.</text>
</comment>
<proteinExistence type="predicted"/>
<dbReference type="Proteomes" id="UP000562492">
    <property type="component" value="Unassembled WGS sequence"/>
</dbReference>
<organism evidence="1 2">
    <name type="scientific">Comamonas odontotermitis</name>
    <dbReference type="NCBI Taxonomy" id="379895"/>
    <lineage>
        <taxon>Bacteria</taxon>
        <taxon>Pseudomonadati</taxon>
        <taxon>Pseudomonadota</taxon>
        <taxon>Betaproteobacteria</taxon>
        <taxon>Burkholderiales</taxon>
        <taxon>Comamonadaceae</taxon>
        <taxon>Comamonas</taxon>
    </lineage>
</organism>
<keyword evidence="2" id="KW-1185">Reference proteome</keyword>
<protein>
    <submittedName>
        <fullName evidence="1">Uncharacterized protein</fullName>
    </submittedName>
</protein>
<accession>A0ABR6RB37</accession>